<keyword evidence="2" id="KW-1185">Reference proteome</keyword>
<reference evidence="1 2" key="1">
    <citation type="submission" date="2024-11" db="EMBL/GenBank/DDBJ databases">
        <title>Adaptive evolution of stress response genes in parasites aligns with host niche diversity.</title>
        <authorList>
            <person name="Hahn C."/>
            <person name="Resl P."/>
        </authorList>
    </citation>
    <scope>NUCLEOTIDE SEQUENCE [LARGE SCALE GENOMIC DNA]</scope>
    <source>
        <strain evidence="1">EGGRZ-B1_66</strain>
        <tissue evidence="1">Body</tissue>
    </source>
</reference>
<accession>A0ABD2PZ02</accession>
<evidence type="ECO:0000313" key="2">
    <source>
        <dbReference type="Proteomes" id="UP001626550"/>
    </source>
</evidence>
<comment type="caution">
    <text evidence="1">The sequence shown here is derived from an EMBL/GenBank/DDBJ whole genome shotgun (WGS) entry which is preliminary data.</text>
</comment>
<dbReference type="AlphaFoldDB" id="A0ABD2PZ02"/>
<proteinExistence type="predicted"/>
<dbReference type="Proteomes" id="UP001626550">
    <property type="component" value="Unassembled WGS sequence"/>
</dbReference>
<gene>
    <name evidence="1" type="ORF">Ciccas_008750</name>
</gene>
<evidence type="ECO:0000313" key="1">
    <source>
        <dbReference type="EMBL" id="KAL3312659.1"/>
    </source>
</evidence>
<protein>
    <submittedName>
        <fullName evidence="1">Uncharacterized protein</fullName>
    </submittedName>
</protein>
<organism evidence="1 2">
    <name type="scientific">Cichlidogyrus casuarinus</name>
    <dbReference type="NCBI Taxonomy" id="1844966"/>
    <lineage>
        <taxon>Eukaryota</taxon>
        <taxon>Metazoa</taxon>
        <taxon>Spiralia</taxon>
        <taxon>Lophotrochozoa</taxon>
        <taxon>Platyhelminthes</taxon>
        <taxon>Monogenea</taxon>
        <taxon>Monopisthocotylea</taxon>
        <taxon>Dactylogyridea</taxon>
        <taxon>Ancyrocephalidae</taxon>
        <taxon>Cichlidogyrus</taxon>
    </lineage>
</organism>
<dbReference type="EMBL" id="JBJKFK010001610">
    <property type="protein sequence ID" value="KAL3312659.1"/>
    <property type="molecule type" value="Genomic_DNA"/>
</dbReference>
<name>A0ABD2PZ02_9PLAT</name>
<sequence>MPRARNDSPLCVFDRFCLHKHSLIIAADQSCPEVDITKDLRARCNSLTCDIMPDSLRSLDAPGCGKRPLFVSHVCTNG</sequence>